<dbReference type="EMBL" id="MIGV01000003">
    <property type="protein sequence ID" value="PPT77926.1"/>
    <property type="molecule type" value="Genomic_DNA"/>
</dbReference>
<protein>
    <submittedName>
        <fullName evidence="1">Uncharacterized protein</fullName>
    </submittedName>
</protein>
<accession>A0A2S6Z844</accession>
<organism evidence="1 2">
    <name type="scientific">Xanthomonas arboricola pv. populi</name>
    <dbReference type="NCBI Taxonomy" id="487823"/>
    <lineage>
        <taxon>Bacteria</taxon>
        <taxon>Pseudomonadati</taxon>
        <taxon>Pseudomonadota</taxon>
        <taxon>Gammaproteobacteria</taxon>
        <taxon>Lysobacterales</taxon>
        <taxon>Lysobacteraceae</taxon>
        <taxon>Xanthomonas</taxon>
    </lineage>
</organism>
<name>A0A2S6Z844_9XANT</name>
<sequence length="93" mass="10187">MTEPLRPPLSRLWSPDQDGGMSLHLSASVEGREHAVLTVLADSRDESLWVAVQVSGTQVQIPLAVLRQLLEVAAEEVHSADWFARQDAADSEL</sequence>
<dbReference type="Proteomes" id="UP000238270">
    <property type="component" value="Unassembled WGS sequence"/>
</dbReference>
<dbReference type="RefSeq" id="WP_104597124.1">
    <property type="nucleotide sequence ID" value="NZ_MIGV01000003.1"/>
</dbReference>
<comment type="caution">
    <text evidence="1">The sequence shown here is derived from an EMBL/GenBank/DDBJ whole genome shotgun (WGS) entry which is preliminary data.</text>
</comment>
<evidence type="ECO:0000313" key="1">
    <source>
        <dbReference type="EMBL" id="PPT77926.1"/>
    </source>
</evidence>
<dbReference type="AlphaFoldDB" id="A0A2S6Z844"/>
<evidence type="ECO:0000313" key="2">
    <source>
        <dbReference type="Proteomes" id="UP000238270"/>
    </source>
</evidence>
<reference evidence="1 2" key="1">
    <citation type="submission" date="2016-08" db="EMBL/GenBank/DDBJ databases">
        <title>Evolution of the type three secretion system and type three effector repertoires in Xanthomonas.</title>
        <authorList>
            <person name="Merda D."/>
            <person name="Briand M."/>
            <person name="Bosis E."/>
            <person name="Rousseau C."/>
            <person name="Portier P."/>
            <person name="Jacques M.-A."/>
            <person name="Fischer-Le Saux M."/>
        </authorList>
    </citation>
    <scope>NUCLEOTIDE SEQUENCE [LARGE SCALE GENOMIC DNA]</scope>
    <source>
        <strain evidence="1 2">CFBP 3122</strain>
    </source>
</reference>
<gene>
    <name evidence="1" type="ORF">XaplCFBP3122_04610</name>
</gene>
<proteinExistence type="predicted"/>